<dbReference type="PANTHER" id="PTHR23292">
    <property type="entry name" value="LIPOPOLYSACCHARIDE-INDUCED TUMOR NECROSIS FACTOR-ALPHA FACTOR"/>
    <property type="match status" value="1"/>
</dbReference>
<evidence type="ECO:0000256" key="3">
    <source>
        <dbReference type="ARBA" id="ARBA00004630"/>
    </source>
</evidence>
<evidence type="ECO:0000256" key="5">
    <source>
        <dbReference type="ARBA" id="ARBA00022723"/>
    </source>
</evidence>
<dbReference type="GO" id="GO:0008270">
    <property type="term" value="F:zinc ion binding"/>
    <property type="evidence" value="ECO:0007669"/>
    <property type="project" value="TreeGrafter"/>
</dbReference>
<dbReference type="InterPro" id="IPR006629">
    <property type="entry name" value="LITAF"/>
</dbReference>
<sequence>MLCRRCAAIVPTLPEQHTDIVTHVTAMLLFFIGCWPFCFVPYCSSRCKSAHHYCRYCRTYLGTYRPW</sequence>
<dbReference type="GO" id="GO:0031902">
    <property type="term" value="C:late endosome membrane"/>
    <property type="evidence" value="ECO:0007669"/>
    <property type="project" value="UniProtKB-SubCell"/>
</dbReference>
<evidence type="ECO:0000256" key="7">
    <source>
        <dbReference type="ARBA" id="ARBA00023136"/>
    </source>
</evidence>
<evidence type="ECO:0000256" key="4">
    <source>
        <dbReference type="ARBA" id="ARBA00005975"/>
    </source>
</evidence>
<feature type="domain" description="LITAF" evidence="9">
    <location>
        <begin position="1"/>
        <end position="66"/>
    </location>
</feature>
<dbReference type="PROSITE" id="PS51837">
    <property type="entry name" value="LITAF"/>
    <property type="match status" value="1"/>
</dbReference>
<evidence type="ECO:0000259" key="9">
    <source>
        <dbReference type="PROSITE" id="PS51837"/>
    </source>
</evidence>
<keyword evidence="11" id="KW-1185">Reference proteome</keyword>
<dbReference type="PANTHER" id="PTHR23292:SF6">
    <property type="entry name" value="FI16602P1-RELATED"/>
    <property type="match status" value="1"/>
</dbReference>
<gene>
    <name evidence="10" type="ORF">TBRA_LOCUS12617</name>
</gene>
<protein>
    <recommendedName>
        <fullName evidence="9">LITAF domain-containing protein</fullName>
    </recommendedName>
</protein>
<evidence type="ECO:0000256" key="1">
    <source>
        <dbReference type="ARBA" id="ARBA00004414"/>
    </source>
</evidence>
<evidence type="ECO:0000256" key="8">
    <source>
        <dbReference type="SAM" id="Phobius"/>
    </source>
</evidence>
<dbReference type="PROSITE" id="PS51257">
    <property type="entry name" value="PROKAR_LIPOPROTEIN"/>
    <property type="match status" value="1"/>
</dbReference>
<keyword evidence="5" id="KW-0479">Metal-binding</keyword>
<dbReference type="OrthoDB" id="5599753at2759"/>
<evidence type="ECO:0000256" key="2">
    <source>
        <dbReference type="ARBA" id="ARBA00004481"/>
    </source>
</evidence>
<feature type="transmembrane region" description="Helical" evidence="8">
    <location>
        <begin position="20"/>
        <end position="43"/>
    </location>
</feature>
<dbReference type="InterPro" id="IPR037519">
    <property type="entry name" value="LITAF_fam"/>
</dbReference>
<reference evidence="10 11" key="1">
    <citation type="submission" date="2020-02" db="EMBL/GenBank/DDBJ databases">
        <authorList>
            <person name="Ferguson B K."/>
        </authorList>
    </citation>
    <scope>NUCLEOTIDE SEQUENCE [LARGE SCALE GENOMIC DNA]</scope>
</reference>
<dbReference type="Pfam" id="PF10601">
    <property type="entry name" value="zf-LITAF-like"/>
    <property type="match status" value="1"/>
</dbReference>
<organism evidence="10 11">
    <name type="scientific">Trichogramma brassicae</name>
    <dbReference type="NCBI Taxonomy" id="86971"/>
    <lineage>
        <taxon>Eukaryota</taxon>
        <taxon>Metazoa</taxon>
        <taxon>Ecdysozoa</taxon>
        <taxon>Arthropoda</taxon>
        <taxon>Hexapoda</taxon>
        <taxon>Insecta</taxon>
        <taxon>Pterygota</taxon>
        <taxon>Neoptera</taxon>
        <taxon>Endopterygota</taxon>
        <taxon>Hymenoptera</taxon>
        <taxon>Apocrita</taxon>
        <taxon>Proctotrupomorpha</taxon>
        <taxon>Chalcidoidea</taxon>
        <taxon>Trichogrammatidae</taxon>
        <taxon>Trichogramma</taxon>
    </lineage>
</organism>
<evidence type="ECO:0000256" key="6">
    <source>
        <dbReference type="ARBA" id="ARBA00022833"/>
    </source>
</evidence>
<proteinExistence type="inferred from homology"/>
<dbReference type="AlphaFoldDB" id="A0A6H5IY58"/>
<dbReference type="SMART" id="SM00714">
    <property type="entry name" value="LITAF"/>
    <property type="match status" value="1"/>
</dbReference>
<comment type="subcellular location">
    <subcellularLocation>
        <location evidence="2">Endosome membrane</location>
        <topology evidence="2">Peripheral membrane protein</topology>
    </subcellularLocation>
    <subcellularLocation>
        <location evidence="1">Late endosome membrane</location>
    </subcellularLocation>
    <subcellularLocation>
        <location evidence="3">Lysosome membrane</location>
        <topology evidence="3">Peripheral membrane protein</topology>
        <orientation evidence="3">Cytoplasmic side</orientation>
    </subcellularLocation>
</comment>
<keyword evidence="7 8" id="KW-0472">Membrane</keyword>
<keyword evidence="8" id="KW-0812">Transmembrane</keyword>
<dbReference type="GO" id="GO:0005765">
    <property type="term" value="C:lysosomal membrane"/>
    <property type="evidence" value="ECO:0007669"/>
    <property type="project" value="UniProtKB-SubCell"/>
</dbReference>
<evidence type="ECO:0000313" key="11">
    <source>
        <dbReference type="Proteomes" id="UP000479190"/>
    </source>
</evidence>
<dbReference type="Proteomes" id="UP000479190">
    <property type="component" value="Unassembled WGS sequence"/>
</dbReference>
<name>A0A6H5IY58_9HYME</name>
<keyword evidence="6" id="KW-0862">Zinc</keyword>
<evidence type="ECO:0000313" key="10">
    <source>
        <dbReference type="EMBL" id="CAB0040926.1"/>
    </source>
</evidence>
<accession>A0A6H5IY58</accession>
<dbReference type="EMBL" id="CADCXV010001072">
    <property type="protein sequence ID" value="CAB0040926.1"/>
    <property type="molecule type" value="Genomic_DNA"/>
</dbReference>
<comment type="similarity">
    <text evidence="4">Belongs to the CDIP1/LITAF family.</text>
</comment>
<keyword evidence="8" id="KW-1133">Transmembrane helix</keyword>